<proteinExistence type="predicted"/>
<feature type="signal peptide" evidence="1">
    <location>
        <begin position="1"/>
        <end position="23"/>
    </location>
</feature>
<gene>
    <name evidence="2" type="ORF">LJ739_17965</name>
</gene>
<reference evidence="2 3" key="1">
    <citation type="submission" date="2021-10" db="EMBL/GenBank/DDBJ databases">
        <title>Draft genome of Aestuariibacter halophilus JC2043.</title>
        <authorList>
            <person name="Emsley S.A."/>
            <person name="Pfannmuller K.M."/>
            <person name="Ushijima B."/>
            <person name="Saw J.H."/>
            <person name="Videau P."/>
        </authorList>
    </citation>
    <scope>NUCLEOTIDE SEQUENCE [LARGE SCALE GENOMIC DNA]</scope>
    <source>
        <strain evidence="2 3">JC2043</strain>
    </source>
</reference>
<name>A0ABS8GC87_9ALTE</name>
<evidence type="ECO:0008006" key="4">
    <source>
        <dbReference type="Google" id="ProtNLM"/>
    </source>
</evidence>
<keyword evidence="3" id="KW-1185">Reference proteome</keyword>
<dbReference type="RefSeq" id="WP_229162754.1">
    <property type="nucleotide sequence ID" value="NZ_JAJEWP010000007.1"/>
</dbReference>
<evidence type="ECO:0000313" key="2">
    <source>
        <dbReference type="EMBL" id="MCC2618147.1"/>
    </source>
</evidence>
<organism evidence="2 3">
    <name type="scientific">Fluctibacter halophilus</name>
    <dbReference type="NCBI Taxonomy" id="226011"/>
    <lineage>
        <taxon>Bacteria</taxon>
        <taxon>Pseudomonadati</taxon>
        <taxon>Pseudomonadota</taxon>
        <taxon>Gammaproteobacteria</taxon>
        <taxon>Alteromonadales</taxon>
        <taxon>Alteromonadaceae</taxon>
        <taxon>Fluctibacter</taxon>
    </lineage>
</organism>
<sequence length="207" mass="23231">MANLAKRLLLSGGLLSLMPVAQGAETIPMNATDKAALLDGRCCSDEWAAATKLALSDQALVYLMHDKDYFYICAQGKQGDITVLDLYIENAQTGYPHKFHLSAQMGESVRRENGWEPASDKWVLNGYAGFWVPYAGLKDAENRKDPRFADNTDRQVQVSRSKFPGNTWNMMFAVSARDPKGEWSEFVYPEKAQGEDVSTWARFSFQE</sequence>
<evidence type="ECO:0000313" key="3">
    <source>
        <dbReference type="Proteomes" id="UP001520878"/>
    </source>
</evidence>
<accession>A0ABS8GC87</accession>
<keyword evidence="1" id="KW-0732">Signal</keyword>
<evidence type="ECO:0000256" key="1">
    <source>
        <dbReference type="SAM" id="SignalP"/>
    </source>
</evidence>
<dbReference type="EMBL" id="JAJEWP010000007">
    <property type="protein sequence ID" value="MCC2618147.1"/>
    <property type="molecule type" value="Genomic_DNA"/>
</dbReference>
<comment type="caution">
    <text evidence="2">The sequence shown here is derived from an EMBL/GenBank/DDBJ whole genome shotgun (WGS) entry which is preliminary data.</text>
</comment>
<dbReference type="Proteomes" id="UP001520878">
    <property type="component" value="Unassembled WGS sequence"/>
</dbReference>
<protein>
    <recommendedName>
        <fullName evidence="4">Carbohydrate-binding domain-containing protein</fullName>
    </recommendedName>
</protein>
<feature type="chain" id="PRO_5045445705" description="Carbohydrate-binding domain-containing protein" evidence="1">
    <location>
        <begin position="24"/>
        <end position="207"/>
    </location>
</feature>